<dbReference type="AlphaFoldDB" id="A0A9N7VWS8"/>
<reference evidence="2" key="1">
    <citation type="submission" date="2020-03" db="EMBL/GenBank/DDBJ databases">
        <authorList>
            <person name="Weist P."/>
        </authorList>
    </citation>
    <scope>NUCLEOTIDE SEQUENCE</scope>
</reference>
<organism evidence="2 3">
    <name type="scientific">Pleuronectes platessa</name>
    <name type="common">European plaice</name>
    <dbReference type="NCBI Taxonomy" id="8262"/>
    <lineage>
        <taxon>Eukaryota</taxon>
        <taxon>Metazoa</taxon>
        <taxon>Chordata</taxon>
        <taxon>Craniata</taxon>
        <taxon>Vertebrata</taxon>
        <taxon>Euteleostomi</taxon>
        <taxon>Actinopterygii</taxon>
        <taxon>Neopterygii</taxon>
        <taxon>Teleostei</taxon>
        <taxon>Neoteleostei</taxon>
        <taxon>Acanthomorphata</taxon>
        <taxon>Carangaria</taxon>
        <taxon>Pleuronectiformes</taxon>
        <taxon>Pleuronectoidei</taxon>
        <taxon>Pleuronectidae</taxon>
        <taxon>Pleuronectes</taxon>
    </lineage>
</organism>
<feature type="non-terminal residue" evidence="2">
    <location>
        <position position="219"/>
    </location>
</feature>
<sequence>MQQGVLVSCYRCCHVRESPFSGGKADSLAQWLAYFQWDWKVDHCRTTHARGPAKNSALKHASIGQNGERVNATDVSWEGRPEAGSRAADGSRSHGGQAGRWYSEMDEEDLTDQALVPMRSIGPDKVCAYAGEGPKEHQRPSLRPELSVFISLLPPHINTPQSVRKQSDPSVCCRLRRLPSPPHLSPSPYPVVKAVNAAIGGCSKHRLHRLGPSEDVAPE</sequence>
<accession>A0A9N7VWS8</accession>
<proteinExistence type="predicted"/>
<keyword evidence="3" id="KW-1185">Reference proteome</keyword>
<evidence type="ECO:0000313" key="3">
    <source>
        <dbReference type="Proteomes" id="UP001153269"/>
    </source>
</evidence>
<feature type="region of interest" description="Disordered" evidence="1">
    <location>
        <begin position="50"/>
        <end position="102"/>
    </location>
</feature>
<evidence type="ECO:0000313" key="2">
    <source>
        <dbReference type="EMBL" id="CAB1455831.1"/>
    </source>
</evidence>
<name>A0A9N7VWS8_PLEPL</name>
<protein>
    <submittedName>
        <fullName evidence="2">Uncharacterized protein</fullName>
    </submittedName>
</protein>
<dbReference type="EMBL" id="CADEAL010004271">
    <property type="protein sequence ID" value="CAB1455831.1"/>
    <property type="molecule type" value="Genomic_DNA"/>
</dbReference>
<dbReference type="Proteomes" id="UP001153269">
    <property type="component" value="Unassembled WGS sequence"/>
</dbReference>
<evidence type="ECO:0000256" key="1">
    <source>
        <dbReference type="SAM" id="MobiDB-lite"/>
    </source>
</evidence>
<comment type="caution">
    <text evidence="2">The sequence shown here is derived from an EMBL/GenBank/DDBJ whole genome shotgun (WGS) entry which is preliminary data.</text>
</comment>
<gene>
    <name evidence="2" type="ORF">PLEPLA_LOCUS43612</name>
</gene>